<reference evidence="2" key="1">
    <citation type="journal article" date="2021" name="PeerJ">
        <title>Extensive microbial diversity within the chicken gut microbiome revealed by metagenomics and culture.</title>
        <authorList>
            <person name="Gilroy R."/>
            <person name="Ravi A."/>
            <person name="Getino M."/>
            <person name="Pursley I."/>
            <person name="Horton D.L."/>
            <person name="Alikhan N.F."/>
            <person name="Baker D."/>
            <person name="Gharbi K."/>
            <person name="Hall N."/>
            <person name="Watson M."/>
            <person name="Adriaenssens E.M."/>
            <person name="Foster-Nyarko E."/>
            <person name="Jarju S."/>
            <person name="Secka A."/>
            <person name="Antonio M."/>
            <person name="Oren A."/>
            <person name="Chaudhuri R.R."/>
            <person name="La Ragione R."/>
            <person name="Hildebrand F."/>
            <person name="Pallen M.J."/>
        </authorList>
    </citation>
    <scope>NUCLEOTIDE SEQUENCE</scope>
    <source>
        <strain evidence="2">ChiGjej2B2-19336</strain>
    </source>
</reference>
<dbReference type="RefSeq" id="WP_304123512.1">
    <property type="nucleotide sequence ID" value="NZ_DYZA01000219.1"/>
</dbReference>
<dbReference type="EMBL" id="DYZA01000219">
    <property type="protein sequence ID" value="HJD98090.1"/>
    <property type="molecule type" value="Genomic_DNA"/>
</dbReference>
<accession>A0A921DRV6</accession>
<keyword evidence="1" id="KW-0732">Signal</keyword>
<comment type="caution">
    <text evidence="2">The sequence shown here is derived from an EMBL/GenBank/DDBJ whole genome shotgun (WGS) entry which is preliminary data.</text>
</comment>
<feature type="chain" id="PRO_5036926755" description="Secreted protein" evidence="1">
    <location>
        <begin position="22"/>
        <end position="200"/>
    </location>
</feature>
<evidence type="ECO:0000256" key="1">
    <source>
        <dbReference type="SAM" id="SignalP"/>
    </source>
</evidence>
<sequence length="200" mass="21683">MKYMQAAFFVAVFFFCRAACALGAGAFGLELGSDIGRYGHGEQPVSERWEIRMYEVTPPAPDARFDTYAVDTFKGRIIRIMASSSDDLSAEGTATLEVLHSLKEELVAKYGEPSLNVEDVEDAGSDLRGYLADEGGMEVLEWIFPVSGAADGPGAVYVFLAGSETEGGKQASYCTLYMESRDYPAISDQAEQKEQGAIQP</sequence>
<dbReference type="Proteomes" id="UP000698963">
    <property type="component" value="Unassembled WGS sequence"/>
</dbReference>
<proteinExistence type="predicted"/>
<name>A0A921DRV6_9BACT</name>
<dbReference type="AlphaFoldDB" id="A0A921DRV6"/>
<evidence type="ECO:0000313" key="3">
    <source>
        <dbReference type="Proteomes" id="UP000698963"/>
    </source>
</evidence>
<evidence type="ECO:0000313" key="2">
    <source>
        <dbReference type="EMBL" id="HJD98090.1"/>
    </source>
</evidence>
<organism evidence="2 3">
    <name type="scientific">Mailhella massiliensis</name>
    <dbReference type="NCBI Taxonomy" id="1903261"/>
    <lineage>
        <taxon>Bacteria</taxon>
        <taxon>Pseudomonadati</taxon>
        <taxon>Thermodesulfobacteriota</taxon>
        <taxon>Desulfovibrionia</taxon>
        <taxon>Desulfovibrionales</taxon>
        <taxon>Desulfovibrionaceae</taxon>
        <taxon>Mailhella</taxon>
    </lineage>
</organism>
<reference evidence="2" key="2">
    <citation type="submission" date="2021-09" db="EMBL/GenBank/DDBJ databases">
        <authorList>
            <person name="Gilroy R."/>
        </authorList>
    </citation>
    <scope>NUCLEOTIDE SEQUENCE</scope>
    <source>
        <strain evidence="2">ChiGjej2B2-19336</strain>
    </source>
</reference>
<evidence type="ECO:0008006" key="4">
    <source>
        <dbReference type="Google" id="ProtNLM"/>
    </source>
</evidence>
<protein>
    <recommendedName>
        <fullName evidence="4">Secreted protein</fullName>
    </recommendedName>
</protein>
<feature type="signal peptide" evidence="1">
    <location>
        <begin position="1"/>
        <end position="21"/>
    </location>
</feature>
<gene>
    <name evidence="2" type="ORF">K8W16_10655</name>
</gene>